<dbReference type="Gene3D" id="3.40.50.1000">
    <property type="entry name" value="HAD superfamily/HAD-like"/>
    <property type="match status" value="1"/>
</dbReference>
<organism evidence="1 2">
    <name type="scientific">Chelatococcus albus</name>
    <dbReference type="NCBI Taxonomy" id="3047466"/>
    <lineage>
        <taxon>Bacteria</taxon>
        <taxon>Pseudomonadati</taxon>
        <taxon>Pseudomonadota</taxon>
        <taxon>Alphaproteobacteria</taxon>
        <taxon>Hyphomicrobiales</taxon>
        <taxon>Chelatococcaceae</taxon>
        <taxon>Chelatococcus</taxon>
    </lineage>
</organism>
<dbReference type="InterPro" id="IPR041492">
    <property type="entry name" value="HAD_2"/>
</dbReference>
<dbReference type="EMBL" id="JASJEV010000012">
    <property type="protein sequence ID" value="MDJ1159712.1"/>
    <property type="molecule type" value="Genomic_DNA"/>
</dbReference>
<keyword evidence="2" id="KW-1185">Reference proteome</keyword>
<dbReference type="InterPro" id="IPR023214">
    <property type="entry name" value="HAD_sf"/>
</dbReference>
<dbReference type="InterPro" id="IPR023198">
    <property type="entry name" value="PGP-like_dom2"/>
</dbReference>
<evidence type="ECO:0000313" key="2">
    <source>
        <dbReference type="Proteomes" id="UP001321492"/>
    </source>
</evidence>
<dbReference type="RefSeq" id="WP_283741711.1">
    <property type="nucleotide sequence ID" value="NZ_JASJEV010000012.1"/>
</dbReference>
<proteinExistence type="predicted"/>
<dbReference type="Proteomes" id="UP001321492">
    <property type="component" value="Unassembled WGS sequence"/>
</dbReference>
<evidence type="ECO:0000313" key="1">
    <source>
        <dbReference type="EMBL" id="MDJ1159712.1"/>
    </source>
</evidence>
<dbReference type="Gene3D" id="1.10.150.240">
    <property type="entry name" value="Putative phosphatase, domain 2"/>
    <property type="match status" value="1"/>
</dbReference>
<dbReference type="SFLD" id="SFLDG01129">
    <property type="entry name" value="C1.5:_HAD__Beta-PGM__Phosphata"/>
    <property type="match status" value="1"/>
</dbReference>
<protein>
    <submittedName>
        <fullName evidence="1">HAD hydrolase-like protein</fullName>
    </submittedName>
</protein>
<accession>A0ABT7AL69</accession>
<reference evidence="1 2" key="1">
    <citation type="submission" date="2023-05" db="EMBL/GenBank/DDBJ databases">
        <title>Chelatococcus sp. nov., a moderately thermophilic bacterium isolated from hot spring microbial mat.</title>
        <authorList>
            <person name="Hu C.-J."/>
            <person name="Li W.-J."/>
        </authorList>
    </citation>
    <scope>NUCLEOTIDE SEQUENCE [LARGE SCALE GENOMIC DNA]</scope>
    <source>
        <strain evidence="1 2">SYSU G07232</strain>
    </source>
</reference>
<dbReference type="PANTHER" id="PTHR43434">
    <property type="entry name" value="PHOSPHOGLYCOLATE PHOSPHATASE"/>
    <property type="match status" value="1"/>
</dbReference>
<dbReference type="InterPro" id="IPR036412">
    <property type="entry name" value="HAD-like_sf"/>
</dbReference>
<comment type="caution">
    <text evidence="1">The sequence shown here is derived from an EMBL/GenBank/DDBJ whole genome shotgun (WGS) entry which is preliminary data.</text>
</comment>
<dbReference type="InterPro" id="IPR050155">
    <property type="entry name" value="HAD-like_hydrolase_sf"/>
</dbReference>
<dbReference type="Pfam" id="PF13419">
    <property type="entry name" value="HAD_2"/>
    <property type="match status" value="1"/>
</dbReference>
<dbReference type="SFLD" id="SFLDS00003">
    <property type="entry name" value="Haloacid_Dehalogenase"/>
    <property type="match status" value="1"/>
</dbReference>
<dbReference type="SUPFAM" id="SSF56784">
    <property type="entry name" value="HAD-like"/>
    <property type="match status" value="1"/>
</dbReference>
<gene>
    <name evidence="1" type="ORF">QNA08_15920</name>
</gene>
<name>A0ABT7AL69_9HYPH</name>
<dbReference type="PANTHER" id="PTHR43434:SF13">
    <property type="entry name" value="PHOSPHOGLYCOLATE PHOSPHATASE"/>
    <property type="match status" value="1"/>
</dbReference>
<sequence length="208" mass="23182">MRYKAIVFDFDGTLADSFAWFLFVMDDVADRYRFKRLDRDNLETLRGLSGRQLMRRHGVPLWKVPLITRHMRVLMARDIDQIPLFDGVDDMLARLAAQGVTLAVVTSNAETNVRRVLGPRNAALIRHYECGASVFGKPDKLRKVLRKAGVAPGEAIVIGDEIRDIEAGKVVGMATGAVAWGYTALPALVARMPTRVFERIDDITVSAV</sequence>